<keyword evidence="3" id="KW-1185">Reference proteome</keyword>
<name>U3TAX9_9CREN</name>
<dbReference type="STRING" id="1198449.ACAM_1198"/>
<sequence length="258" mass="28447">MGGGDSDKELKELLESLREVVLELRSMLLESRNPLRKVMVDEGEGNDGEKGGEEELAPVSASPRIFTPNIPLSSSYPRLSQATSPGSSENSSSHTPKPQKAIETPGDNSGSESEASREDMEGHPFEADSFERFGSVYEATVKNISKPGGVGGHPSIADLVDVAKTLWNLGESMPPEVLEKIIDLLEASGQLDGRRREVVRKYIDLMREARKLGLTPEEQIIAVYSIARSLGVRDEEFEKEVFRLVVRLLGGRRWENQQ</sequence>
<reference evidence="2 3" key="1">
    <citation type="journal article" date="2013" name="Appl. Environ. Microbiol.">
        <title>Variation of the Virus-Related Elements within Syntenic Genomes of the Hyperthermophilic Archaeon Aeropyrum.</title>
        <authorList>
            <person name="Daifuku T."/>
            <person name="Yoshida T."/>
            <person name="Kitamura T."/>
            <person name="Kawaichi S."/>
            <person name="Inoue T."/>
            <person name="Nomura K."/>
            <person name="Yoshida Y."/>
            <person name="Kuno S."/>
            <person name="Sako Y."/>
        </authorList>
    </citation>
    <scope>NUCLEOTIDE SEQUENCE [LARGE SCALE GENOMIC DNA]</scope>
    <source>
        <strain evidence="2 3">SY1</strain>
    </source>
</reference>
<dbReference type="eggNOG" id="arCOG02396">
    <property type="taxonomic scope" value="Archaea"/>
</dbReference>
<dbReference type="AlphaFoldDB" id="U3TAX9"/>
<dbReference type="KEGG" id="acj:ACAM_1198"/>
<evidence type="ECO:0000313" key="2">
    <source>
        <dbReference type="EMBL" id="BAN90667.1"/>
    </source>
</evidence>
<proteinExistence type="predicted"/>
<feature type="compositionally biased region" description="Polar residues" evidence="1">
    <location>
        <begin position="70"/>
        <end position="96"/>
    </location>
</feature>
<evidence type="ECO:0000256" key="1">
    <source>
        <dbReference type="SAM" id="MobiDB-lite"/>
    </source>
</evidence>
<gene>
    <name evidence="2" type="ORF">ACAM_1198</name>
</gene>
<protein>
    <submittedName>
        <fullName evidence="2">Uncharacterized protein</fullName>
    </submittedName>
</protein>
<dbReference type="RefSeq" id="WP_022541937.1">
    <property type="nucleotide sequence ID" value="NC_022521.1"/>
</dbReference>
<dbReference type="EMBL" id="AP012489">
    <property type="protein sequence ID" value="BAN90667.1"/>
    <property type="molecule type" value="Genomic_DNA"/>
</dbReference>
<accession>U3TAX9</accession>
<evidence type="ECO:0000313" key="3">
    <source>
        <dbReference type="Proteomes" id="UP000016887"/>
    </source>
</evidence>
<dbReference type="Proteomes" id="UP000016887">
    <property type="component" value="Chromosome"/>
</dbReference>
<feature type="region of interest" description="Disordered" evidence="1">
    <location>
        <begin position="31"/>
        <end position="121"/>
    </location>
</feature>
<dbReference type="GeneID" id="17110477"/>
<organism evidence="2 3">
    <name type="scientific">Aeropyrum camini SY1 = JCM 12091</name>
    <dbReference type="NCBI Taxonomy" id="1198449"/>
    <lineage>
        <taxon>Archaea</taxon>
        <taxon>Thermoproteota</taxon>
        <taxon>Thermoprotei</taxon>
        <taxon>Desulfurococcales</taxon>
        <taxon>Desulfurococcaceae</taxon>
        <taxon>Aeropyrum</taxon>
    </lineage>
</organism>